<dbReference type="EMBL" id="SWFS01000055">
    <property type="protein sequence ID" value="KAA8917190.1"/>
    <property type="molecule type" value="Genomic_DNA"/>
</dbReference>
<gene>
    <name evidence="1" type="ORF">TRICI_000641</name>
</gene>
<dbReference type="Proteomes" id="UP000761534">
    <property type="component" value="Unassembled WGS sequence"/>
</dbReference>
<protein>
    <submittedName>
        <fullName evidence="1">Uncharacterized protein</fullName>
    </submittedName>
</protein>
<dbReference type="AlphaFoldDB" id="A0A642VAP9"/>
<sequence length="139" mass="15504">MGGNPQKRLQLEITDEFVEIDNTKGFGVEVFEVEPVFAKAFTERVDFDGPVMIERIFYGDKEAGFRVVKSWLAISRCQCNRARLVVADEMIDVIAENFIHAILLLAGKLAILNSVSFEYMCFVSEGSRIFELGIVGCGG</sequence>
<evidence type="ECO:0000313" key="2">
    <source>
        <dbReference type="Proteomes" id="UP000761534"/>
    </source>
</evidence>
<name>A0A642VAP9_9ASCO</name>
<evidence type="ECO:0000313" key="1">
    <source>
        <dbReference type="EMBL" id="KAA8917190.1"/>
    </source>
</evidence>
<keyword evidence="2" id="KW-1185">Reference proteome</keyword>
<reference evidence="1" key="1">
    <citation type="journal article" date="2019" name="G3 (Bethesda)">
        <title>Genome Assemblies of Two Rare Opportunistic Yeast Pathogens: Diutina rugosa (syn. Candida rugosa) and Trichomonascus ciferrii (syn. Candida ciferrii).</title>
        <authorList>
            <person name="Mixao V."/>
            <person name="Saus E."/>
            <person name="Hansen A.P."/>
            <person name="Lass-Florl C."/>
            <person name="Gabaldon T."/>
        </authorList>
    </citation>
    <scope>NUCLEOTIDE SEQUENCE</scope>
    <source>
        <strain evidence="1">CBS 4856</strain>
    </source>
</reference>
<comment type="caution">
    <text evidence="1">The sequence shown here is derived from an EMBL/GenBank/DDBJ whole genome shotgun (WGS) entry which is preliminary data.</text>
</comment>
<organism evidence="1 2">
    <name type="scientific">Trichomonascus ciferrii</name>
    <dbReference type="NCBI Taxonomy" id="44093"/>
    <lineage>
        <taxon>Eukaryota</taxon>
        <taxon>Fungi</taxon>
        <taxon>Dikarya</taxon>
        <taxon>Ascomycota</taxon>
        <taxon>Saccharomycotina</taxon>
        <taxon>Dipodascomycetes</taxon>
        <taxon>Dipodascales</taxon>
        <taxon>Trichomonascaceae</taxon>
        <taxon>Trichomonascus</taxon>
        <taxon>Trichomonascus ciferrii complex</taxon>
    </lineage>
</organism>
<dbReference type="VEuPathDB" id="FungiDB:TRICI_000641"/>
<accession>A0A642VAP9</accession>
<proteinExistence type="predicted"/>